<dbReference type="Proteomes" id="UP000188836">
    <property type="component" value="Unassembled WGS sequence"/>
</dbReference>
<evidence type="ECO:0000313" key="3">
    <source>
        <dbReference type="EMBL" id="ONM50061.1"/>
    </source>
</evidence>
<keyword evidence="4" id="KW-1185">Reference proteome</keyword>
<reference evidence="3 4" key="1">
    <citation type="journal article" date="2016" name="Antonie Van Leeuwenhoek">
        <title>Nocardia donostiensis sp. nov., isolated from human respiratory specimens.</title>
        <authorList>
            <person name="Ercibengoa M."/>
            <person name="Bell M."/>
            <person name="Marimon J.M."/>
            <person name="Humrighouse B."/>
            <person name="Klenk H.P."/>
            <person name="Potter G."/>
            <person name="Perez-Trallero E."/>
        </authorList>
    </citation>
    <scope>NUCLEOTIDE SEQUENCE [LARGE SCALE GENOMIC DNA]</scope>
    <source>
        <strain evidence="3 4">X1655</strain>
    </source>
</reference>
<protein>
    <submittedName>
        <fullName evidence="3">Nucleoside-diphosphate sugar epimerase</fullName>
    </submittedName>
</protein>
<organism evidence="3 4">
    <name type="scientific">Nocardia donostiensis</name>
    <dbReference type="NCBI Taxonomy" id="1538463"/>
    <lineage>
        <taxon>Bacteria</taxon>
        <taxon>Bacillati</taxon>
        <taxon>Actinomycetota</taxon>
        <taxon>Actinomycetes</taxon>
        <taxon>Mycobacteriales</taxon>
        <taxon>Nocardiaceae</taxon>
        <taxon>Nocardia</taxon>
    </lineage>
</organism>
<gene>
    <name evidence="3" type="ORF">B0T46_02895</name>
</gene>
<sequence length="363" mass="38820">MRVVVTGATGNLGTALLATVGSDWRVTGIARRKPDTRALPYAGVEWISCDIGAAAAETVLPEAFAGADAVIHLGWAVHPHRDDPPMQRTNLGGSSNVLRAVAQARVPHLVCASSAAVYTPARRWEMVDETYPRNGVSGSAYSLQKVELERRLDAFEAEHPTTLISRIRPCGIAQGAAGAEVADWILGAVLPRAAIGRRWTPVPLWPGLRLQLVHSFDVAAAIRLIVRERATGAFNLAADPVLPARALARQFGGFWLPVPLRWLSPAAWSGWRSGLHPLHPGWLGLADRACLLETARARRELGWSPSYDAETVCAELASGLRRASPGHSAPLAPQQPKIRPGSPTHQSQEPSEADTAGGLLLSS</sequence>
<dbReference type="GO" id="GO:0004029">
    <property type="term" value="F:aldehyde dehydrogenase (NAD+) activity"/>
    <property type="evidence" value="ECO:0007669"/>
    <property type="project" value="TreeGrafter"/>
</dbReference>
<dbReference type="EMBL" id="MUMY01000002">
    <property type="protein sequence ID" value="ONM50061.1"/>
    <property type="molecule type" value="Genomic_DNA"/>
</dbReference>
<comment type="caution">
    <text evidence="3">The sequence shown here is derived from an EMBL/GenBank/DDBJ whole genome shotgun (WGS) entry which is preliminary data.</text>
</comment>
<dbReference type="STRING" id="1538463.B0T36_06990"/>
<dbReference type="SUPFAM" id="SSF51735">
    <property type="entry name" value="NAD(P)-binding Rossmann-fold domains"/>
    <property type="match status" value="1"/>
</dbReference>
<dbReference type="RefSeq" id="WP_077114881.1">
    <property type="nucleotide sequence ID" value="NZ_LOKT01000004.1"/>
</dbReference>
<dbReference type="InterPro" id="IPR051783">
    <property type="entry name" value="NAD(P)-dependent_oxidoreduct"/>
</dbReference>
<dbReference type="Gene3D" id="3.40.50.720">
    <property type="entry name" value="NAD(P)-binding Rossmann-like Domain"/>
    <property type="match status" value="1"/>
</dbReference>
<name>A0A1V2TL28_9NOCA</name>
<dbReference type="InterPro" id="IPR036291">
    <property type="entry name" value="NAD(P)-bd_dom_sf"/>
</dbReference>
<dbReference type="PANTHER" id="PTHR48079">
    <property type="entry name" value="PROTEIN YEEZ"/>
    <property type="match status" value="1"/>
</dbReference>
<evidence type="ECO:0000256" key="1">
    <source>
        <dbReference type="SAM" id="MobiDB-lite"/>
    </source>
</evidence>
<dbReference type="AlphaFoldDB" id="A0A1V2TL28"/>
<dbReference type="OrthoDB" id="3338687at2"/>
<evidence type="ECO:0000313" key="4">
    <source>
        <dbReference type="Proteomes" id="UP000188836"/>
    </source>
</evidence>
<proteinExistence type="predicted"/>
<accession>A0A1V2TL28</accession>
<evidence type="ECO:0000259" key="2">
    <source>
        <dbReference type="Pfam" id="PF01370"/>
    </source>
</evidence>
<dbReference type="GO" id="GO:0005737">
    <property type="term" value="C:cytoplasm"/>
    <property type="evidence" value="ECO:0007669"/>
    <property type="project" value="TreeGrafter"/>
</dbReference>
<dbReference type="Pfam" id="PF01370">
    <property type="entry name" value="Epimerase"/>
    <property type="match status" value="1"/>
</dbReference>
<dbReference type="InterPro" id="IPR001509">
    <property type="entry name" value="Epimerase_deHydtase"/>
</dbReference>
<dbReference type="PANTHER" id="PTHR48079:SF6">
    <property type="entry name" value="NAD(P)-BINDING DOMAIN-CONTAINING PROTEIN-RELATED"/>
    <property type="match status" value="1"/>
</dbReference>
<feature type="domain" description="NAD-dependent epimerase/dehydratase" evidence="2">
    <location>
        <begin position="3"/>
        <end position="236"/>
    </location>
</feature>
<feature type="region of interest" description="Disordered" evidence="1">
    <location>
        <begin position="323"/>
        <end position="363"/>
    </location>
</feature>